<evidence type="ECO:0000313" key="3">
    <source>
        <dbReference type="EMBL" id="QJA93007.1"/>
    </source>
</evidence>
<keyword evidence="1" id="KW-0472">Membrane</keyword>
<keyword evidence="1" id="KW-0812">Transmembrane</keyword>
<dbReference type="EMBL" id="MT144279">
    <property type="protein sequence ID" value="QJA51642.1"/>
    <property type="molecule type" value="Genomic_DNA"/>
</dbReference>
<organism evidence="2">
    <name type="scientific">viral metagenome</name>
    <dbReference type="NCBI Taxonomy" id="1070528"/>
    <lineage>
        <taxon>unclassified sequences</taxon>
        <taxon>metagenomes</taxon>
        <taxon>organismal metagenomes</taxon>
    </lineage>
</organism>
<proteinExistence type="predicted"/>
<keyword evidence="1" id="KW-1133">Transmembrane helix</keyword>
<protein>
    <submittedName>
        <fullName evidence="2">Uncharacterized protein</fullName>
    </submittedName>
</protein>
<feature type="transmembrane region" description="Helical" evidence="1">
    <location>
        <begin position="5"/>
        <end position="26"/>
    </location>
</feature>
<dbReference type="AlphaFoldDB" id="A0A6H1ZW01"/>
<dbReference type="EMBL" id="MT143115">
    <property type="protein sequence ID" value="QJA93007.1"/>
    <property type="molecule type" value="Genomic_DNA"/>
</dbReference>
<sequence length="55" mass="6158">MKVVVLIFGFTLGLLLSIAIMMFGWGLEPKSWWWIIGGGIGIRLIIEAMMYAGKK</sequence>
<reference evidence="2" key="1">
    <citation type="submission" date="2020-03" db="EMBL/GenBank/DDBJ databases">
        <title>The deep terrestrial virosphere.</title>
        <authorList>
            <person name="Holmfeldt K."/>
            <person name="Nilsson E."/>
            <person name="Simone D."/>
            <person name="Lopez-Fernandez M."/>
            <person name="Wu X."/>
            <person name="de Brujin I."/>
            <person name="Lundin D."/>
            <person name="Andersson A."/>
            <person name="Bertilsson S."/>
            <person name="Dopson M."/>
        </authorList>
    </citation>
    <scope>NUCLEOTIDE SEQUENCE</scope>
    <source>
        <strain evidence="3">MM415B04390</strain>
        <strain evidence="2">TM448A02234</strain>
    </source>
</reference>
<gene>
    <name evidence="3" type="ORF">MM415B04390_0003</name>
    <name evidence="2" type="ORF">TM448A02234_0013</name>
</gene>
<evidence type="ECO:0000313" key="2">
    <source>
        <dbReference type="EMBL" id="QJA51642.1"/>
    </source>
</evidence>
<evidence type="ECO:0000256" key="1">
    <source>
        <dbReference type="SAM" id="Phobius"/>
    </source>
</evidence>
<name>A0A6H1ZW01_9ZZZZ</name>
<accession>A0A6H1ZW01</accession>
<feature type="transmembrane region" description="Helical" evidence="1">
    <location>
        <begin position="32"/>
        <end position="52"/>
    </location>
</feature>